<sequence>MIKLINIKKSINNRCLLNDVSLEIGKGEFVIITGPSGEGKTTLLNVIGLLDCDYTGSLFFNGTELSPEMRNDYFEIRKKIGYVFQDALINDNQTVCRNLTLPSLAVPVHDINERVSFLLKKTGLSGFEHQKGIVLSGGEKQRLSVARAVFHSPLVVLADEPTASLDHDNKRKVIDFLESINREYRVTVIVVTHDLDYFMDKRRITLKNGMLYEG</sequence>
<dbReference type="GO" id="GO:0005886">
    <property type="term" value="C:plasma membrane"/>
    <property type="evidence" value="ECO:0007669"/>
    <property type="project" value="TreeGrafter"/>
</dbReference>
<evidence type="ECO:0000313" key="7">
    <source>
        <dbReference type="EMBL" id="OHJ48204.1"/>
    </source>
</evidence>
<dbReference type="Proteomes" id="UP000839834">
    <property type="component" value="Unassembled WGS sequence"/>
</dbReference>
<protein>
    <submittedName>
        <fullName evidence="4">ABC transporter ATP-binding protein</fullName>
    </submittedName>
</protein>
<dbReference type="EMBL" id="RSMR01000046">
    <property type="protein sequence ID" value="MIK94704.1"/>
    <property type="molecule type" value="Genomic_DNA"/>
</dbReference>
<dbReference type="Pfam" id="PF00005">
    <property type="entry name" value="ABC_tran"/>
    <property type="match status" value="1"/>
</dbReference>
<dbReference type="GO" id="GO:0022857">
    <property type="term" value="F:transmembrane transporter activity"/>
    <property type="evidence" value="ECO:0007669"/>
    <property type="project" value="TreeGrafter"/>
</dbReference>
<gene>
    <name evidence="6" type="ORF">A7E06_19900</name>
    <name evidence="7" type="ORF">A7S51_21555</name>
    <name evidence="5" type="ORF">KO51_25325</name>
    <name evidence="4" type="ORF">NL99_26685</name>
</gene>
<dbReference type="SMART" id="SM00382">
    <property type="entry name" value="AAA"/>
    <property type="match status" value="1"/>
</dbReference>
<evidence type="ECO:0000313" key="6">
    <source>
        <dbReference type="EMBL" id="MIV45712.1"/>
    </source>
</evidence>
<name>A0A3F3J542_SALER</name>
<dbReference type="Proteomes" id="UP000866740">
    <property type="component" value="Unassembled WGS sequence"/>
</dbReference>
<dbReference type="AlphaFoldDB" id="A0A3F3J542"/>
<evidence type="ECO:0000313" key="4">
    <source>
        <dbReference type="EMBL" id="EAA8668435.1"/>
    </source>
</evidence>
<comment type="caution">
    <text evidence="7">The sequence shown here is derived from an EMBL/GenBank/DDBJ whole genome shotgun (WGS) entry which is preliminary data.</text>
</comment>
<reference evidence="7" key="1">
    <citation type="submission" date="2016-09" db="EMBL/GenBank/DDBJ databases">
        <title>Whole genome sequencing of Salmonella enterica.</title>
        <authorList>
            <person name="Bell R."/>
        </authorList>
    </citation>
    <scope>NUCLEOTIDE SEQUENCE [LARGE SCALE GENOMIC DNA]</scope>
    <source>
        <strain evidence="7">CFSAN044929</strain>
    </source>
</reference>
<feature type="domain" description="ABC transporter" evidence="3">
    <location>
        <begin position="2"/>
        <end position="211"/>
    </location>
</feature>
<dbReference type="EMBL" id="AAACVH010000082">
    <property type="protein sequence ID" value="EAA8668435.1"/>
    <property type="molecule type" value="Genomic_DNA"/>
</dbReference>
<keyword evidence="1" id="KW-0547">Nucleotide-binding</keyword>
<dbReference type="PANTHER" id="PTHR24220">
    <property type="entry name" value="IMPORT ATP-BINDING PROTEIN"/>
    <property type="match status" value="1"/>
</dbReference>
<dbReference type="PANTHER" id="PTHR24220:SF86">
    <property type="entry name" value="ABC TRANSPORTER ABCH.1"/>
    <property type="match status" value="1"/>
</dbReference>
<dbReference type="Gene3D" id="3.40.50.300">
    <property type="entry name" value="P-loop containing nucleotide triphosphate hydrolases"/>
    <property type="match status" value="1"/>
</dbReference>
<evidence type="ECO:0000256" key="2">
    <source>
        <dbReference type="ARBA" id="ARBA00022840"/>
    </source>
</evidence>
<dbReference type="SUPFAM" id="SSF52540">
    <property type="entry name" value="P-loop containing nucleoside triphosphate hydrolases"/>
    <property type="match status" value="1"/>
</dbReference>
<dbReference type="InterPro" id="IPR017871">
    <property type="entry name" value="ABC_transporter-like_CS"/>
</dbReference>
<dbReference type="InterPro" id="IPR003593">
    <property type="entry name" value="AAA+_ATPase"/>
</dbReference>
<organism evidence="7">
    <name type="scientific">Salmonella enterica</name>
    <name type="common">Salmonella choleraesuis</name>
    <dbReference type="NCBI Taxonomy" id="28901"/>
    <lineage>
        <taxon>Bacteria</taxon>
        <taxon>Pseudomonadati</taxon>
        <taxon>Pseudomonadota</taxon>
        <taxon>Gammaproteobacteria</taxon>
        <taxon>Enterobacterales</taxon>
        <taxon>Enterobacteriaceae</taxon>
        <taxon>Salmonella</taxon>
    </lineage>
</organism>
<dbReference type="InterPro" id="IPR027417">
    <property type="entry name" value="P-loop_NTPase"/>
</dbReference>
<dbReference type="PROSITE" id="PS50893">
    <property type="entry name" value="ABC_TRANSPORTER_2"/>
    <property type="match status" value="1"/>
</dbReference>
<dbReference type="GO" id="GO:0005524">
    <property type="term" value="F:ATP binding"/>
    <property type="evidence" value="ECO:0007669"/>
    <property type="project" value="UniProtKB-KW"/>
</dbReference>
<proteinExistence type="predicted"/>
<evidence type="ECO:0000259" key="3">
    <source>
        <dbReference type="PROSITE" id="PS50893"/>
    </source>
</evidence>
<dbReference type="InterPro" id="IPR015854">
    <property type="entry name" value="ABC_transpr_LolD-like"/>
</dbReference>
<evidence type="ECO:0000313" key="5">
    <source>
        <dbReference type="EMBL" id="MIK94704.1"/>
    </source>
</evidence>
<dbReference type="Proteomes" id="UP000885283">
    <property type="component" value="Unassembled WGS sequence"/>
</dbReference>
<evidence type="ECO:0000256" key="1">
    <source>
        <dbReference type="ARBA" id="ARBA00022741"/>
    </source>
</evidence>
<dbReference type="EMBL" id="RSUV01000016">
    <property type="protein sequence ID" value="MIV45712.1"/>
    <property type="molecule type" value="Genomic_DNA"/>
</dbReference>
<dbReference type="RefSeq" id="WP_023248962.1">
    <property type="nucleotide sequence ID" value="NZ_CP075140.1"/>
</dbReference>
<dbReference type="Proteomes" id="UP000839530">
    <property type="component" value="Unassembled WGS sequence"/>
</dbReference>
<dbReference type="EMBL" id="MLTE01000018">
    <property type="protein sequence ID" value="OHJ48204.1"/>
    <property type="molecule type" value="Genomic_DNA"/>
</dbReference>
<reference evidence="4" key="2">
    <citation type="submission" date="2018-08" db="EMBL/GenBank/DDBJ databases">
        <authorList>
            <consortium name="GenomeTrakr network: Whole genome sequencing for foodborne pathogen traceback"/>
        </authorList>
    </citation>
    <scope>NUCLEOTIDE SEQUENCE [LARGE SCALE GENOMIC DNA]</scope>
    <source>
        <strain evidence="6">CFSAN048114</strain>
        <strain evidence="5">FLUFL-1338</strain>
        <strain evidence="4">FLUFL-367</strain>
    </source>
</reference>
<dbReference type="GO" id="GO:0016887">
    <property type="term" value="F:ATP hydrolysis activity"/>
    <property type="evidence" value="ECO:0007669"/>
    <property type="project" value="InterPro"/>
</dbReference>
<dbReference type="PROSITE" id="PS00211">
    <property type="entry name" value="ABC_TRANSPORTER_1"/>
    <property type="match status" value="1"/>
</dbReference>
<accession>A0A3F3J542</accession>
<keyword evidence="2 4" id="KW-0067">ATP-binding</keyword>
<dbReference type="InterPro" id="IPR003439">
    <property type="entry name" value="ABC_transporter-like_ATP-bd"/>
</dbReference>